<sequence>MQRPYRPVDHQPVLLTICADTQHGRPAEISQRCGRGVGLLQKFLIQWRGHAPRPTQPAGSQLHPVGPRHRPGTAGSDAKKRTKPLLLSPDGQPRRSSASARVKQGWPRPATPTNPPHPRPHRKQDSRWQRPAGTDQPPTSPMTWTTGTQDEENAPTEPDTDSRITIIRTAVCPCTSRRRHPNDNEHRTGLPGMSCSDHLSYGTGATYGRVRFPLRAARSMIQIGHPHTSGIPRLRG</sequence>
<name>A0A1H0TB03_9ACTN</name>
<evidence type="ECO:0000313" key="3">
    <source>
        <dbReference type="Proteomes" id="UP000198741"/>
    </source>
</evidence>
<proteinExistence type="predicted"/>
<dbReference type="EMBL" id="LT629710">
    <property type="protein sequence ID" value="SDP50686.1"/>
    <property type="molecule type" value="Genomic_DNA"/>
</dbReference>
<keyword evidence="3" id="KW-1185">Reference proteome</keyword>
<gene>
    <name evidence="2" type="ORF">SAMN04515671_4548</name>
</gene>
<organism evidence="2 3">
    <name type="scientific">Nakamurella panacisegetis</name>
    <dbReference type="NCBI Taxonomy" id="1090615"/>
    <lineage>
        <taxon>Bacteria</taxon>
        <taxon>Bacillati</taxon>
        <taxon>Actinomycetota</taxon>
        <taxon>Actinomycetes</taxon>
        <taxon>Nakamurellales</taxon>
        <taxon>Nakamurellaceae</taxon>
        <taxon>Nakamurella</taxon>
    </lineage>
</organism>
<protein>
    <submittedName>
        <fullName evidence="2">Uncharacterized protein</fullName>
    </submittedName>
</protein>
<accession>A0A1H0TB03</accession>
<reference evidence="2 3" key="1">
    <citation type="submission" date="2016-10" db="EMBL/GenBank/DDBJ databases">
        <authorList>
            <person name="de Groot N.N."/>
        </authorList>
    </citation>
    <scope>NUCLEOTIDE SEQUENCE [LARGE SCALE GENOMIC DNA]</scope>
    <source>
        <strain evidence="3">P4-7,KCTC 19426,CECT 7604</strain>
    </source>
</reference>
<evidence type="ECO:0000313" key="2">
    <source>
        <dbReference type="EMBL" id="SDP50686.1"/>
    </source>
</evidence>
<dbReference type="Proteomes" id="UP000198741">
    <property type="component" value="Chromosome I"/>
</dbReference>
<dbReference type="AlphaFoldDB" id="A0A1H0TB03"/>
<feature type="region of interest" description="Disordered" evidence="1">
    <location>
        <begin position="50"/>
        <end position="163"/>
    </location>
</feature>
<dbReference type="STRING" id="1090615.SAMN04515671_4548"/>
<evidence type="ECO:0000256" key="1">
    <source>
        <dbReference type="SAM" id="MobiDB-lite"/>
    </source>
</evidence>